<keyword evidence="1 2" id="KW-0732">Signal</keyword>
<protein>
    <submittedName>
        <fullName evidence="3">Cytochrome C</fullName>
    </submittedName>
</protein>
<dbReference type="EMBL" id="AP014936">
    <property type="protein sequence ID" value="BAU50418.1"/>
    <property type="molecule type" value="Genomic_DNA"/>
</dbReference>
<dbReference type="InterPro" id="IPR051829">
    <property type="entry name" value="Multiheme_Cytochr_ET"/>
</dbReference>
<reference evidence="3 4" key="1">
    <citation type="submission" date="2015-08" db="EMBL/GenBank/DDBJ databases">
        <title>Complete genome sequence of Sulfurifustis variabilis.</title>
        <authorList>
            <person name="Miura A."/>
            <person name="Kojima H."/>
            <person name="Fukui M."/>
        </authorList>
    </citation>
    <scope>NUCLEOTIDE SEQUENCE [LARGE SCALE GENOMIC DNA]</scope>
    <source>
        <strain evidence="4">skN76</strain>
    </source>
</reference>
<proteinExistence type="predicted"/>
<dbReference type="RefSeq" id="WP_096462724.1">
    <property type="nucleotide sequence ID" value="NZ_AP014936.1"/>
</dbReference>
<gene>
    <name evidence="3" type="ORF">SVA_3884</name>
</gene>
<name>A0A1C7AG30_9GAMM</name>
<dbReference type="PANTHER" id="PTHR35038">
    <property type="entry name" value="DISSIMILATORY SULFITE REDUCTASE SIRA"/>
    <property type="match status" value="1"/>
</dbReference>
<dbReference type="OrthoDB" id="9814800at2"/>
<accession>A0A1C7AG30</accession>
<evidence type="ECO:0000313" key="4">
    <source>
        <dbReference type="Proteomes" id="UP000218899"/>
    </source>
</evidence>
<dbReference type="SUPFAM" id="SSF48695">
    <property type="entry name" value="Multiheme cytochromes"/>
    <property type="match status" value="2"/>
</dbReference>
<dbReference type="Proteomes" id="UP000218899">
    <property type="component" value="Chromosome"/>
</dbReference>
<evidence type="ECO:0000256" key="1">
    <source>
        <dbReference type="ARBA" id="ARBA00022729"/>
    </source>
</evidence>
<keyword evidence="4" id="KW-1185">Reference proteome</keyword>
<evidence type="ECO:0000313" key="3">
    <source>
        <dbReference type="EMBL" id="BAU50418.1"/>
    </source>
</evidence>
<sequence>MRIVWFIAGLAALLATGAFADLGPLDSLVMPGKVIKGHERLETECKQCHVPFRRDAQRDLCLGCHDHREVADDVARNRGFHGRLEDSTCSKCHTEHKGREADIVKLDERRFDHTMTDFALKGAHGKPEVTCRDCHRAGQKHRAAPSDCYACHRKDDTHKGGLGKDCRSCHTENRWAEVRFDHSKTGWPLEGKHYDVECKACHVRERYKNTAKDCVSCHRKDDDRKGHKGRFGRKCETCHVADGWRQLRFDHDRDTKYRLLGRHRDAKCTACHTGDLYRQKLGQTCVSCHRKDDDRKGHKGRFGPKCETCHVEREWKAITFDHDRATDYPLLGKHRQAKCTACHTGPLYQQKLATTCYACHKKDDEHRGQQGQRCEQCHDERSWKTTRFDHDLTRFPLLGRHAKLECKECHRAATFKDASTQCVACHEKEDAHKRTLGPACEECHNARDWKQWRFDHNARTRFRLDGGHERLACKSCHQRPMKGRVEAPSACVACHDGDDVHAGAYGRYCERCHVTSDFGTIRSGAMKRRH</sequence>
<dbReference type="Gene3D" id="3.90.10.10">
    <property type="entry name" value="Cytochrome C3"/>
    <property type="match status" value="6"/>
</dbReference>
<dbReference type="InterPro" id="IPR036280">
    <property type="entry name" value="Multihaem_cyt_sf"/>
</dbReference>
<dbReference type="KEGG" id="sva:SVA_3884"/>
<dbReference type="AlphaFoldDB" id="A0A1C7AG30"/>
<feature type="signal peptide" evidence="2">
    <location>
        <begin position="1"/>
        <end position="20"/>
    </location>
</feature>
<evidence type="ECO:0000256" key="2">
    <source>
        <dbReference type="SAM" id="SignalP"/>
    </source>
</evidence>
<feature type="chain" id="PRO_5008752396" evidence="2">
    <location>
        <begin position="21"/>
        <end position="530"/>
    </location>
</feature>
<organism evidence="3 4">
    <name type="scientific">Sulfurifustis variabilis</name>
    <dbReference type="NCBI Taxonomy" id="1675686"/>
    <lineage>
        <taxon>Bacteria</taxon>
        <taxon>Pseudomonadati</taxon>
        <taxon>Pseudomonadota</taxon>
        <taxon>Gammaproteobacteria</taxon>
        <taxon>Acidiferrobacterales</taxon>
        <taxon>Acidiferrobacteraceae</taxon>
        <taxon>Sulfurifustis</taxon>
    </lineage>
</organism>